<keyword evidence="5" id="KW-1185">Reference proteome</keyword>
<evidence type="ECO:0000313" key="4">
    <source>
        <dbReference type="EMBL" id="GCE17720.1"/>
    </source>
</evidence>
<keyword evidence="2" id="KW-0418">Kinase</keyword>
<dbReference type="InterPro" id="IPR002173">
    <property type="entry name" value="Carboh/pur_kinase_PfkB_CS"/>
</dbReference>
<feature type="domain" description="Carbohydrate kinase PfkB" evidence="3">
    <location>
        <begin position="2"/>
        <end position="119"/>
    </location>
</feature>
<dbReference type="InterPro" id="IPR011611">
    <property type="entry name" value="PfkB_dom"/>
</dbReference>
<protein>
    <recommendedName>
        <fullName evidence="3">Carbohydrate kinase PfkB domain-containing protein</fullName>
    </recommendedName>
</protein>
<dbReference type="PROSITE" id="PS00584">
    <property type="entry name" value="PFKB_KINASES_2"/>
    <property type="match status" value="1"/>
</dbReference>
<dbReference type="InterPro" id="IPR029056">
    <property type="entry name" value="Ribokinase-like"/>
</dbReference>
<name>A0A402AF29_9CHLR</name>
<evidence type="ECO:0000313" key="5">
    <source>
        <dbReference type="Proteomes" id="UP000287188"/>
    </source>
</evidence>
<evidence type="ECO:0000256" key="2">
    <source>
        <dbReference type="ARBA" id="ARBA00022777"/>
    </source>
</evidence>
<gene>
    <name evidence="4" type="ORF">KDK_15200</name>
</gene>
<dbReference type="PANTHER" id="PTHR10584:SF166">
    <property type="entry name" value="RIBOKINASE"/>
    <property type="match status" value="1"/>
</dbReference>
<dbReference type="EMBL" id="BIFS01000001">
    <property type="protein sequence ID" value="GCE17720.1"/>
    <property type="molecule type" value="Genomic_DNA"/>
</dbReference>
<sequence length="124" mass="12917">MLIVNETEASLLSGQPVANIEDARHVGAILHEHGIPTVVITLGAQGSILVNSDPRGQTSIIYQAAEKVTVVDTTAAGDCFVGAFTVALTEGQSPTDALRFATHASAIKVTRFGAQSGLPYRSDL</sequence>
<dbReference type="RefSeq" id="WP_161977187.1">
    <property type="nucleotide sequence ID" value="NZ_BIFS01000001.1"/>
</dbReference>
<dbReference type="Pfam" id="PF00294">
    <property type="entry name" value="PfkB"/>
    <property type="match status" value="1"/>
</dbReference>
<dbReference type="PANTHER" id="PTHR10584">
    <property type="entry name" value="SUGAR KINASE"/>
    <property type="match status" value="1"/>
</dbReference>
<organism evidence="4 5">
    <name type="scientific">Dictyobacter kobayashii</name>
    <dbReference type="NCBI Taxonomy" id="2014872"/>
    <lineage>
        <taxon>Bacteria</taxon>
        <taxon>Bacillati</taxon>
        <taxon>Chloroflexota</taxon>
        <taxon>Ktedonobacteria</taxon>
        <taxon>Ktedonobacterales</taxon>
        <taxon>Dictyobacteraceae</taxon>
        <taxon>Dictyobacter</taxon>
    </lineage>
</organism>
<evidence type="ECO:0000259" key="3">
    <source>
        <dbReference type="Pfam" id="PF00294"/>
    </source>
</evidence>
<dbReference type="Proteomes" id="UP000287188">
    <property type="component" value="Unassembled WGS sequence"/>
</dbReference>
<reference evidence="5" key="1">
    <citation type="submission" date="2018-12" db="EMBL/GenBank/DDBJ databases">
        <title>Tengunoibacter tsumagoiensis gen. nov., sp. nov., Dictyobacter kobayashii sp. nov., D. alpinus sp. nov., and D. joshuensis sp. nov. and description of Dictyobacteraceae fam. nov. within the order Ktedonobacterales isolated from Tengu-no-mugimeshi.</title>
        <authorList>
            <person name="Wang C.M."/>
            <person name="Zheng Y."/>
            <person name="Sakai Y."/>
            <person name="Toyoda A."/>
            <person name="Minakuchi Y."/>
            <person name="Abe K."/>
            <person name="Yokota A."/>
            <person name="Yabe S."/>
        </authorList>
    </citation>
    <scope>NUCLEOTIDE SEQUENCE [LARGE SCALE GENOMIC DNA]</scope>
    <source>
        <strain evidence="5">Uno11</strain>
    </source>
</reference>
<dbReference type="Gene3D" id="3.40.1190.20">
    <property type="match status" value="1"/>
</dbReference>
<dbReference type="AlphaFoldDB" id="A0A402AF29"/>
<comment type="caution">
    <text evidence="4">The sequence shown here is derived from an EMBL/GenBank/DDBJ whole genome shotgun (WGS) entry which is preliminary data.</text>
</comment>
<accession>A0A402AF29</accession>
<dbReference type="GO" id="GO:0016301">
    <property type="term" value="F:kinase activity"/>
    <property type="evidence" value="ECO:0007669"/>
    <property type="project" value="UniProtKB-KW"/>
</dbReference>
<dbReference type="SUPFAM" id="SSF53613">
    <property type="entry name" value="Ribokinase-like"/>
    <property type="match status" value="1"/>
</dbReference>
<proteinExistence type="predicted"/>
<evidence type="ECO:0000256" key="1">
    <source>
        <dbReference type="ARBA" id="ARBA00022679"/>
    </source>
</evidence>
<keyword evidence="1" id="KW-0808">Transferase</keyword>